<gene>
    <name evidence="3" type="primary">LOC113416759</name>
</gene>
<reference evidence="3" key="1">
    <citation type="submission" date="2025-08" db="UniProtKB">
        <authorList>
            <consortium name="RefSeq"/>
        </authorList>
    </citation>
    <scope>IDENTIFICATION</scope>
</reference>
<dbReference type="AlphaFoldDB" id="A0A6J1UJU0"/>
<accession>A0A6J1UJU0</accession>
<dbReference type="GO" id="GO:0016604">
    <property type="term" value="C:nuclear body"/>
    <property type="evidence" value="ECO:0007669"/>
    <property type="project" value="TreeGrafter"/>
</dbReference>
<dbReference type="GO" id="GO:0006357">
    <property type="term" value="P:regulation of transcription by RNA polymerase II"/>
    <property type="evidence" value="ECO:0007669"/>
    <property type="project" value="TreeGrafter"/>
</dbReference>
<dbReference type="InterPro" id="IPR026131">
    <property type="entry name" value="MAMLD1"/>
</dbReference>
<dbReference type="PANTHER" id="PTHR15275:SF0">
    <property type="entry name" value="MASTERMIND-LIKE DOMAIN-CONTAINING PROTEIN 1"/>
    <property type="match status" value="1"/>
</dbReference>
<dbReference type="Proteomes" id="UP000504612">
    <property type="component" value="Unplaced"/>
</dbReference>
<keyword evidence="2" id="KW-1185">Reference proteome</keyword>
<feature type="compositionally biased region" description="Polar residues" evidence="1">
    <location>
        <begin position="158"/>
        <end position="172"/>
    </location>
</feature>
<organism evidence="2 3">
    <name type="scientific">Notechis scutatus</name>
    <name type="common">mainland tiger snake</name>
    <dbReference type="NCBI Taxonomy" id="8663"/>
    <lineage>
        <taxon>Eukaryota</taxon>
        <taxon>Metazoa</taxon>
        <taxon>Chordata</taxon>
        <taxon>Craniata</taxon>
        <taxon>Vertebrata</taxon>
        <taxon>Euteleostomi</taxon>
        <taxon>Lepidosauria</taxon>
        <taxon>Squamata</taxon>
        <taxon>Bifurcata</taxon>
        <taxon>Unidentata</taxon>
        <taxon>Episquamata</taxon>
        <taxon>Toxicofera</taxon>
        <taxon>Serpentes</taxon>
        <taxon>Colubroidea</taxon>
        <taxon>Elapidae</taxon>
        <taxon>Hydrophiinae</taxon>
        <taxon>Notechis</taxon>
    </lineage>
</organism>
<feature type="region of interest" description="Disordered" evidence="1">
    <location>
        <begin position="158"/>
        <end position="183"/>
    </location>
</feature>
<evidence type="ECO:0000313" key="2">
    <source>
        <dbReference type="Proteomes" id="UP000504612"/>
    </source>
</evidence>
<dbReference type="KEGG" id="nss:113416759"/>
<dbReference type="GeneID" id="113416759"/>
<dbReference type="RefSeq" id="XP_026530605.1">
    <property type="nucleotide sequence ID" value="XM_026674820.1"/>
</dbReference>
<evidence type="ECO:0000256" key="1">
    <source>
        <dbReference type="SAM" id="MobiDB-lite"/>
    </source>
</evidence>
<name>A0A6J1UJU0_9SAUR</name>
<evidence type="ECO:0000313" key="3">
    <source>
        <dbReference type="RefSeq" id="XP_026530605.1"/>
    </source>
</evidence>
<sequence length="332" mass="35423">MQSPGSTHRMMPPTQGMLQSTLGPGLGPTAATVNQNSGALVMIPHNPNKQATIFPPNTDFNLPLRGSQNSLAMTSGCQTVHSHPAARPGMATPNFPAGALVTHSSAQQHLRQPAMARMPAIYANSSPPMWTPTVVPRMPSQNPMEATMHQFPNNPVFSKQSVRSSLPSQPFSHQARPPPNQIVPGVQARQMQKMNLGPSNQSLIPPNNQNLRHGLARGPLPTAMNVMKPMPQAVSGFNQLNAGPAIGPPSYPGSAGQSSVTTFNRMNAALELSPQYDFVPQQNNAMLPGTCSEADLIDSLMKNSGGTDEDWLNNLTLIDDILGQHVQNAGHV</sequence>
<proteinExistence type="predicted"/>
<protein>
    <submittedName>
        <fullName evidence="3">Uncharacterized protein LOC113416759</fullName>
    </submittedName>
</protein>
<dbReference type="PANTHER" id="PTHR15275">
    <property type="entry name" value="CG1 PROTEIN/F18"/>
    <property type="match status" value="1"/>
</dbReference>